<dbReference type="Pfam" id="PF20073">
    <property type="entry name" value="DUF6469"/>
    <property type="match status" value="1"/>
</dbReference>
<dbReference type="PANTHER" id="PTHR10887:SF515">
    <property type="entry name" value="P-LOOP CONTAINING NUCLEOSIDE TRIPHOSPHATE HYDROLASES SUPERFAMILY PROTEIN"/>
    <property type="match status" value="1"/>
</dbReference>
<dbReference type="Gene3D" id="3.40.50.300">
    <property type="entry name" value="P-loop containing nucleotide triphosphate hydrolases"/>
    <property type="match status" value="2"/>
</dbReference>
<evidence type="ECO:0008006" key="10">
    <source>
        <dbReference type="Google" id="ProtNLM"/>
    </source>
</evidence>
<keyword evidence="1" id="KW-0547">Nucleotide-binding</keyword>
<dbReference type="InterPro" id="IPR027417">
    <property type="entry name" value="P-loop_NTPase"/>
</dbReference>
<name>A0A5J5AQ11_9ASTE</name>
<accession>A0A5J5AQ11</accession>
<keyword evidence="3" id="KW-0347">Helicase</keyword>
<feature type="domain" description="DNA2/NAM7 helicase-like C-terminal" evidence="6">
    <location>
        <begin position="621"/>
        <end position="812"/>
    </location>
</feature>
<evidence type="ECO:0000313" key="8">
    <source>
        <dbReference type="EMBL" id="KAA8532339.1"/>
    </source>
</evidence>
<dbReference type="InterPro" id="IPR045529">
    <property type="entry name" value="DUF6469"/>
</dbReference>
<dbReference type="AlphaFoldDB" id="A0A5J5AQ11"/>
<feature type="domain" description="DUF6469" evidence="7">
    <location>
        <begin position="80"/>
        <end position="208"/>
    </location>
</feature>
<dbReference type="GO" id="GO:0005524">
    <property type="term" value="F:ATP binding"/>
    <property type="evidence" value="ECO:0007669"/>
    <property type="project" value="UniProtKB-KW"/>
</dbReference>
<dbReference type="CDD" id="cd18808">
    <property type="entry name" value="SF1_C_Upf1"/>
    <property type="match status" value="1"/>
</dbReference>
<organism evidence="8 9">
    <name type="scientific">Nyssa sinensis</name>
    <dbReference type="NCBI Taxonomy" id="561372"/>
    <lineage>
        <taxon>Eukaryota</taxon>
        <taxon>Viridiplantae</taxon>
        <taxon>Streptophyta</taxon>
        <taxon>Embryophyta</taxon>
        <taxon>Tracheophyta</taxon>
        <taxon>Spermatophyta</taxon>
        <taxon>Magnoliopsida</taxon>
        <taxon>eudicotyledons</taxon>
        <taxon>Gunneridae</taxon>
        <taxon>Pentapetalae</taxon>
        <taxon>asterids</taxon>
        <taxon>Cornales</taxon>
        <taxon>Nyssaceae</taxon>
        <taxon>Nyssa</taxon>
    </lineage>
</organism>
<dbReference type="Pfam" id="PF13086">
    <property type="entry name" value="AAA_11"/>
    <property type="match status" value="1"/>
</dbReference>
<evidence type="ECO:0000313" key="9">
    <source>
        <dbReference type="Proteomes" id="UP000325577"/>
    </source>
</evidence>
<keyword evidence="2" id="KW-0378">Hydrolase</keyword>
<dbReference type="Pfam" id="PF13087">
    <property type="entry name" value="AAA_12"/>
    <property type="match status" value="1"/>
</dbReference>
<reference evidence="8 9" key="1">
    <citation type="submission" date="2019-09" db="EMBL/GenBank/DDBJ databases">
        <title>A chromosome-level genome assembly of the Chinese tupelo Nyssa sinensis.</title>
        <authorList>
            <person name="Yang X."/>
            <person name="Kang M."/>
            <person name="Yang Y."/>
            <person name="Xiong H."/>
            <person name="Wang M."/>
            <person name="Zhang Z."/>
            <person name="Wang Z."/>
            <person name="Wu H."/>
            <person name="Ma T."/>
            <person name="Liu J."/>
            <person name="Xi Z."/>
        </authorList>
    </citation>
    <scope>NUCLEOTIDE SEQUENCE [LARGE SCALE GENOMIC DNA]</scope>
    <source>
        <strain evidence="8">J267</strain>
        <tissue evidence="8">Leaf</tissue>
    </source>
</reference>
<keyword evidence="9" id="KW-1185">Reference proteome</keyword>
<dbReference type="Proteomes" id="UP000325577">
    <property type="component" value="Linkage Group LG19"/>
</dbReference>
<evidence type="ECO:0000256" key="1">
    <source>
        <dbReference type="ARBA" id="ARBA00022741"/>
    </source>
</evidence>
<dbReference type="InterPro" id="IPR047187">
    <property type="entry name" value="SF1_C_Upf1"/>
</dbReference>
<dbReference type="InterPro" id="IPR041679">
    <property type="entry name" value="DNA2/NAM7-like_C"/>
</dbReference>
<dbReference type="EMBL" id="CM018042">
    <property type="protein sequence ID" value="KAA8532339.1"/>
    <property type="molecule type" value="Genomic_DNA"/>
</dbReference>
<protein>
    <recommendedName>
        <fullName evidence="10">Helicase ATP-binding domain-containing protein</fullName>
    </recommendedName>
</protein>
<keyword evidence="4" id="KW-0067">ATP-binding</keyword>
<evidence type="ECO:0000259" key="5">
    <source>
        <dbReference type="Pfam" id="PF13086"/>
    </source>
</evidence>
<evidence type="ECO:0000259" key="6">
    <source>
        <dbReference type="Pfam" id="PF13087"/>
    </source>
</evidence>
<dbReference type="SUPFAM" id="SSF52540">
    <property type="entry name" value="P-loop containing nucleoside triphosphate hydrolases"/>
    <property type="match status" value="1"/>
</dbReference>
<evidence type="ECO:0000256" key="3">
    <source>
        <dbReference type="ARBA" id="ARBA00022806"/>
    </source>
</evidence>
<dbReference type="GO" id="GO:0004386">
    <property type="term" value="F:helicase activity"/>
    <property type="evidence" value="ECO:0007669"/>
    <property type="project" value="UniProtKB-KW"/>
</dbReference>
<gene>
    <name evidence="8" type="ORF">F0562_032406</name>
</gene>
<evidence type="ECO:0000256" key="2">
    <source>
        <dbReference type="ARBA" id="ARBA00022801"/>
    </source>
</evidence>
<dbReference type="PANTHER" id="PTHR10887">
    <property type="entry name" value="DNA2/NAM7 HELICASE FAMILY"/>
    <property type="match status" value="1"/>
</dbReference>
<evidence type="ECO:0000259" key="7">
    <source>
        <dbReference type="Pfam" id="PF20073"/>
    </source>
</evidence>
<evidence type="ECO:0000256" key="4">
    <source>
        <dbReference type="ARBA" id="ARBA00022840"/>
    </source>
</evidence>
<proteinExistence type="predicted"/>
<dbReference type="FunFam" id="3.40.50.300:FF:000326">
    <property type="entry name" value="P-loop containing nucleoside triphosphate hydrolase"/>
    <property type="match status" value="1"/>
</dbReference>
<dbReference type="InterPro" id="IPR041677">
    <property type="entry name" value="DNA2/NAM7_AAA_11"/>
</dbReference>
<sequence>MMEGSPSYMKKAGVPKDSDLIDLLFSWSLEDIKNDHLYQVEKIPESFQSVQHYLNSFVSPLLEETRAELWSSIKDISRKPFATVISINESKPYGRRYYDVKVDYLRNRYGDDDDKEEEVYRALPGDIIVLKEPLSDLQGGGRAWMLGTITEISGNIAGGNHFKVKTSNDLGVGVEAKHGMHKSLHIVFLMNITSTKRTWKALHMLRNLEVINKALCTHSAPVVEETCNQCSVETNEDWAEKLGLSSMLNESQYKAVVACISKMVCKHKCFVELIWGPPGTGKTTTLSILLWTLLHLKCRTLTCAPTNLAITQVASRVLRLLLKQSSCCCLGDILLFGNKDQLKVGNSEFEEIYLDYRVEKLAECFGPVNGWKRCFTSMIEFLEEPVLQYQNFCENDLINEKATSSKDIEVEVEVEERKSFLGFVRDRFKSIASPLRRCVSTFCTHVPKSFIKEHNFLKMMSIADSLDSFESLLYQKNLVSEELKVLFSEPKMAYSASQTCSHTPTMLYMRSECLFTLRTLRSSLDDLKLPNVMNKDAIENFCFQMASSIFCTASSSYTLHSKSKAMEPLQLLVIDEAAQLKECESIIPLQLPGIRHAILIGDQCQLPAMVTSNVSKEAGFGRSLFGRLNHSKHLLNTQYRMHPSISFFPNSKFYQNQIMDASCVKSESYKKCSLPGPVFGPYSFINISGGKEVPVGHSLKNMVEVAVVKKIVEMLYKACNASEENLSIGVVFPYAAQVAAIQQKLGHKYEDHGSFSVKVKSIDGFQGGEEDIIILSTVRSTSGESIEFISSPHRTNVALTRARYCLWILGNESTLTNSESIWKELICDAKFRHCFFDAGEVQNLANFILKVKTELDQLDELLKADSMLLKSARWKIRFNDNFRKSFVKLKSPETKNSVLYLLLKLSSGRRPKGICVDIICERSSHILKHFKDGKLYVVCSIDIVKESCYIQVLSVWDIMPLEDIRKLVKRLDNIFETYTDDYLNRCKVKCMEGMLEVPMSWATSSDIVQYKDISKTKTGKDTSAGAFDEKDYAVMVENLVLPLN</sequence>
<dbReference type="GO" id="GO:0016787">
    <property type="term" value="F:hydrolase activity"/>
    <property type="evidence" value="ECO:0007669"/>
    <property type="project" value="UniProtKB-KW"/>
</dbReference>
<dbReference type="GO" id="GO:0005694">
    <property type="term" value="C:chromosome"/>
    <property type="evidence" value="ECO:0007669"/>
    <property type="project" value="UniProtKB-ARBA"/>
</dbReference>
<feature type="domain" description="DNA2/NAM7 helicase helicase" evidence="5">
    <location>
        <begin position="248"/>
        <end position="612"/>
    </location>
</feature>
<dbReference type="OrthoDB" id="6513042at2759"/>
<dbReference type="InterPro" id="IPR045055">
    <property type="entry name" value="DNA2/NAM7-like"/>
</dbReference>